<keyword evidence="5" id="KW-0574">Periplasm</keyword>
<evidence type="ECO:0000256" key="8">
    <source>
        <dbReference type="HAMAP-Rule" id="MF_00416"/>
    </source>
</evidence>
<dbReference type="GO" id="GO:0009428">
    <property type="term" value="C:bacterial-type flagellum basal body, distal rod, P ring"/>
    <property type="evidence" value="ECO:0007669"/>
    <property type="project" value="InterPro"/>
</dbReference>
<organism evidence="9 10">
    <name type="scientific">Phreatobacter cathodiphilus</name>
    <dbReference type="NCBI Taxonomy" id="1868589"/>
    <lineage>
        <taxon>Bacteria</taxon>
        <taxon>Pseudomonadati</taxon>
        <taxon>Pseudomonadota</taxon>
        <taxon>Alphaproteobacteria</taxon>
        <taxon>Hyphomicrobiales</taxon>
        <taxon>Phreatobacteraceae</taxon>
        <taxon>Phreatobacter</taxon>
    </lineage>
</organism>
<evidence type="ECO:0000256" key="6">
    <source>
        <dbReference type="ARBA" id="ARBA00023143"/>
    </source>
</evidence>
<dbReference type="NCBIfam" id="NF003676">
    <property type="entry name" value="PRK05303.1"/>
    <property type="match status" value="1"/>
</dbReference>
<evidence type="ECO:0000256" key="4">
    <source>
        <dbReference type="ARBA" id="ARBA00022729"/>
    </source>
</evidence>
<evidence type="ECO:0000256" key="1">
    <source>
        <dbReference type="ARBA" id="ARBA00002591"/>
    </source>
</evidence>
<keyword evidence="9" id="KW-0282">Flagellum</keyword>
<evidence type="ECO:0000313" key="10">
    <source>
        <dbReference type="Proteomes" id="UP000237889"/>
    </source>
</evidence>
<dbReference type="GO" id="GO:0030288">
    <property type="term" value="C:outer membrane-bounded periplasmic space"/>
    <property type="evidence" value="ECO:0007669"/>
    <property type="project" value="InterPro"/>
</dbReference>
<protein>
    <recommendedName>
        <fullName evidence="3 8">Flagellar P-ring protein</fullName>
    </recommendedName>
    <alternativeName>
        <fullName evidence="7 8">Basal body P-ring protein</fullName>
    </alternativeName>
</protein>
<feature type="signal peptide" evidence="8">
    <location>
        <begin position="1"/>
        <end position="20"/>
    </location>
</feature>
<evidence type="ECO:0000256" key="2">
    <source>
        <dbReference type="ARBA" id="ARBA00004117"/>
    </source>
</evidence>
<sequence precursor="true">MFRRLALLLSLLAFVAPAGATTSRIKDLVDVEGIRENQLIGYGLVVGLNGTGDTLNNSPFTRQSIQSMMERLGVNTRGMNLRTANVAAVMVTANLPPFSTQGTRIDIKVSAMGDARSLQGGELLVTPLVGADGEVYAVGQGAVAIAGFQAQGAAASITRGVPTVGRVSNGGIVEREVAFSINRMASLKLALRNPDLTTARRIAAAINDFIGAPTAEPTDPATIHLKVPQRFEGNIVALLTEIEQLRVQPDQVAKVVIDEASGIIVMGKDVRVSTVAIAQGNLTVTISERPQVSQPNPLAQGQTVVTPRTQIQATEEGKRLALVREGVSLQELVDGLNALGIGPRDMIAILQAIKAAGALQAEIEVL</sequence>
<comment type="subunit">
    <text evidence="8">The basal body constitutes a major portion of the flagellar organelle and consists of four rings (L,P,S, and M) mounted on a central rod.</text>
</comment>
<dbReference type="PRINTS" id="PR01010">
    <property type="entry name" value="FLGPRINGFLGI"/>
</dbReference>
<dbReference type="PANTHER" id="PTHR30381">
    <property type="entry name" value="FLAGELLAR P-RING PERIPLASMIC PROTEIN FLGI"/>
    <property type="match status" value="1"/>
</dbReference>
<evidence type="ECO:0000256" key="5">
    <source>
        <dbReference type="ARBA" id="ARBA00022764"/>
    </source>
</evidence>
<keyword evidence="9" id="KW-0969">Cilium</keyword>
<reference evidence="9 10" key="1">
    <citation type="submission" date="2018-03" db="EMBL/GenBank/DDBJ databases">
        <title>Genome sequencing of Phreatobacter sp.</title>
        <authorList>
            <person name="Kim S.-J."/>
            <person name="Heo J."/>
            <person name="Kwon S.-W."/>
        </authorList>
    </citation>
    <scope>NUCLEOTIDE SEQUENCE [LARGE SCALE GENOMIC DNA]</scope>
    <source>
        <strain evidence="9 10">S-12</strain>
    </source>
</reference>
<dbReference type="InterPro" id="IPR001782">
    <property type="entry name" value="Flag_FlgI"/>
</dbReference>
<evidence type="ECO:0000313" key="9">
    <source>
        <dbReference type="EMBL" id="AVO45471.1"/>
    </source>
</evidence>
<proteinExistence type="inferred from homology"/>
<comment type="subcellular location">
    <subcellularLocation>
        <location evidence="2 8">Bacterial flagellum basal body</location>
    </subcellularLocation>
</comment>
<dbReference type="EMBL" id="CP027668">
    <property type="protein sequence ID" value="AVO45471.1"/>
    <property type="molecule type" value="Genomic_DNA"/>
</dbReference>
<dbReference type="HAMAP" id="MF_00416">
    <property type="entry name" value="FlgI"/>
    <property type="match status" value="1"/>
</dbReference>
<evidence type="ECO:0000256" key="3">
    <source>
        <dbReference type="ARBA" id="ARBA00019515"/>
    </source>
</evidence>
<dbReference type="PANTHER" id="PTHR30381:SF0">
    <property type="entry name" value="FLAGELLAR P-RING PROTEIN"/>
    <property type="match status" value="1"/>
</dbReference>
<comment type="similarity">
    <text evidence="8">Belongs to the FlgI family.</text>
</comment>
<keyword evidence="9" id="KW-0966">Cell projection</keyword>
<accession>A0A2S0NC20</accession>
<dbReference type="Pfam" id="PF02119">
    <property type="entry name" value="FlgI"/>
    <property type="match status" value="1"/>
</dbReference>
<dbReference type="GO" id="GO:0005198">
    <property type="term" value="F:structural molecule activity"/>
    <property type="evidence" value="ECO:0007669"/>
    <property type="project" value="InterPro"/>
</dbReference>
<keyword evidence="4 8" id="KW-0732">Signal</keyword>
<keyword evidence="10" id="KW-1185">Reference proteome</keyword>
<dbReference type="KEGG" id="phr:C6569_10575"/>
<keyword evidence="6 8" id="KW-0975">Bacterial flagellum</keyword>
<dbReference type="RefSeq" id="WP_106748812.1">
    <property type="nucleotide sequence ID" value="NZ_CP027668.1"/>
</dbReference>
<gene>
    <name evidence="8 9" type="primary">flgI</name>
    <name evidence="9" type="ORF">C6569_10575</name>
</gene>
<dbReference type="OrthoDB" id="9786431at2"/>
<name>A0A2S0NC20_9HYPH</name>
<comment type="function">
    <text evidence="1 8">Assembles around the rod to form the L-ring and probably protects the motor/basal body from shearing forces during rotation.</text>
</comment>
<dbReference type="Proteomes" id="UP000237889">
    <property type="component" value="Chromosome"/>
</dbReference>
<feature type="chain" id="PRO_5015792007" description="Flagellar P-ring protein" evidence="8">
    <location>
        <begin position="21"/>
        <end position="366"/>
    </location>
</feature>
<evidence type="ECO:0000256" key="7">
    <source>
        <dbReference type="ARBA" id="ARBA00032344"/>
    </source>
</evidence>
<dbReference type="AlphaFoldDB" id="A0A2S0NC20"/>
<dbReference type="GO" id="GO:0071973">
    <property type="term" value="P:bacterial-type flagellum-dependent cell motility"/>
    <property type="evidence" value="ECO:0007669"/>
    <property type="project" value="InterPro"/>
</dbReference>